<feature type="transmembrane region" description="Helical" evidence="1">
    <location>
        <begin position="9"/>
        <end position="27"/>
    </location>
</feature>
<reference evidence="4" key="1">
    <citation type="journal article" date="2019" name="Int. J. Syst. Evol. Microbiol.">
        <title>The Global Catalogue of Microorganisms (GCM) 10K type strain sequencing project: providing services to taxonomists for standard genome sequencing and annotation.</title>
        <authorList>
            <consortium name="The Broad Institute Genomics Platform"/>
            <consortium name="The Broad Institute Genome Sequencing Center for Infectious Disease"/>
            <person name="Wu L."/>
            <person name="Ma J."/>
        </authorList>
    </citation>
    <scope>NUCLEOTIDE SEQUENCE [LARGE SCALE GENOMIC DNA]</scope>
    <source>
        <strain evidence="4">IBRC-M 10703</strain>
    </source>
</reference>
<protein>
    <submittedName>
        <fullName evidence="3">TRAP transporter permease</fullName>
    </submittedName>
</protein>
<feature type="transmembrane region" description="Helical" evidence="1">
    <location>
        <begin position="127"/>
        <end position="147"/>
    </location>
</feature>
<keyword evidence="1" id="KW-0472">Membrane</keyword>
<accession>A0ABV8GZ96</accession>
<dbReference type="PANTHER" id="PTHR43849:SF2">
    <property type="entry name" value="BLL3936 PROTEIN"/>
    <property type="match status" value="1"/>
</dbReference>
<comment type="caution">
    <text evidence="3">The sequence shown here is derived from an EMBL/GenBank/DDBJ whole genome shotgun (WGS) entry which is preliminary data.</text>
</comment>
<feature type="transmembrane region" description="Helical" evidence="1">
    <location>
        <begin position="290"/>
        <end position="317"/>
    </location>
</feature>
<feature type="transmembrane region" description="Helical" evidence="1">
    <location>
        <begin position="64"/>
        <end position="83"/>
    </location>
</feature>
<evidence type="ECO:0000259" key="2">
    <source>
        <dbReference type="Pfam" id="PF06808"/>
    </source>
</evidence>
<dbReference type="InterPro" id="IPR010656">
    <property type="entry name" value="DctM"/>
</dbReference>
<feature type="transmembrane region" description="Helical" evidence="1">
    <location>
        <begin position="167"/>
        <end position="190"/>
    </location>
</feature>
<feature type="transmembrane region" description="Helical" evidence="1">
    <location>
        <begin position="95"/>
        <end position="115"/>
    </location>
</feature>
<dbReference type="EMBL" id="JBHSAO010000011">
    <property type="protein sequence ID" value="MFC4025220.1"/>
    <property type="molecule type" value="Genomic_DNA"/>
</dbReference>
<proteinExistence type="predicted"/>
<gene>
    <name evidence="3" type="ORF">ACFOUV_15600</name>
</gene>
<feature type="transmembrane region" description="Helical" evidence="1">
    <location>
        <begin position="39"/>
        <end position="55"/>
    </location>
</feature>
<feature type="transmembrane region" description="Helical" evidence="1">
    <location>
        <begin position="521"/>
        <end position="539"/>
    </location>
</feature>
<feature type="transmembrane region" description="Helical" evidence="1">
    <location>
        <begin position="580"/>
        <end position="608"/>
    </location>
</feature>
<keyword evidence="1" id="KW-0812">Transmembrane</keyword>
<feature type="transmembrane region" description="Helical" evidence="1">
    <location>
        <begin position="360"/>
        <end position="376"/>
    </location>
</feature>
<dbReference type="NCBIfam" id="TIGR02123">
    <property type="entry name" value="TRAP_fused"/>
    <property type="match status" value="1"/>
</dbReference>
<dbReference type="RefSeq" id="WP_379497710.1">
    <property type="nucleotide sequence ID" value="NZ_JBHSAO010000011.1"/>
</dbReference>
<feature type="domain" description="TRAP C4-dicarboxylate transport system permease DctM subunit" evidence="2">
    <location>
        <begin position="110"/>
        <end position="541"/>
    </location>
</feature>
<name>A0ABV8GZ96_9BACI</name>
<evidence type="ECO:0000313" key="4">
    <source>
        <dbReference type="Proteomes" id="UP001595772"/>
    </source>
</evidence>
<sequence>MNLKKVNHYLIIVVAISMSLFHIYTAVFGSLEGMLQRNTHLLFATILVFLVYPIVKNKEITNKYIITNWLIALLASTPFLWIIYDYSRIIERWPLADIVTTSDLVFGSLALIVVLEITRRTMGIPMVIIAVTFILYALYGQNLPGIISHRGYGLPMIIDQIFLTTEGIFGIALSTSATFVFLFILFGAFLENTKAGKFYMDIAFATTGKTRGGPAKSAVVASGLMGSVSGSAIANVVTTGSLTIPLMKKVGYTPNNAGAIETAASVGGQITPPLMGASALIMAEFTGIPFAYIILVSIIPAIIYFMSVLLMVHFSAIKNNIEGEKAENLPNLIDTLKEGWHLVIPLGVLVWLLVEGRTPVNAAIWGIISIIVVCSLRKGTRLKMQSLTKSLIDGAKASLIIAAATACAGIIIGVFSLTGLGMQFSSLIINISNGHLFFALILVAISCIIIGMGLPVVAAYIVMSVMAAPALVDLGVDLLIAHLAIIWFTQLSNVTPPVCLAAYAGSAIAKGDPIKTGWISLKYAIGILVIPFVFVYNPLLLNGTVFEIVITIVSTIFGFVALASFLESHLLKRLNKLQKILLFLSSIALFIPIMLIKVLGLALVIVVFCWQFKQDNTTTVKPAIHQSN</sequence>
<feature type="transmembrane region" description="Helical" evidence="1">
    <location>
        <begin position="437"/>
        <end position="463"/>
    </location>
</feature>
<feature type="transmembrane region" description="Helical" evidence="1">
    <location>
        <begin position="397"/>
        <end position="417"/>
    </location>
</feature>
<dbReference type="InterPro" id="IPR011853">
    <property type="entry name" value="TRAP_DctM-Dct_fused"/>
</dbReference>
<dbReference type="PANTHER" id="PTHR43849">
    <property type="entry name" value="BLL3936 PROTEIN"/>
    <property type="match status" value="1"/>
</dbReference>
<evidence type="ECO:0000313" key="3">
    <source>
        <dbReference type="EMBL" id="MFC4025220.1"/>
    </source>
</evidence>
<evidence type="ECO:0000256" key="1">
    <source>
        <dbReference type="SAM" id="Phobius"/>
    </source>
</evidence>
<keyword evidence="4" id="KW-1185">Reference proteome</keyword>
<keyword evidence="1" id="KW-1133">Transmembrane helix</keyword>
<dbReference type="Proteomes" id="UP001595772">
    <property type="component" value="Unassembled WGS sequence"/>
</dbReference>
<feature type="transmembrane region" description="Helical" evidence="1">
    <location>
        <begin position="545"/>
        <end position="568"/>
    </location>
</feature>
<dbReference type="Pfam" id="PF06808">
    <property type="entry name" value="DctM"/>
    <property type="match status" value="1"/>
</dbReference>
<feature type="transmembrane region" description="Helical" evidence="1">
    <location>
        <begin position="470"/>
        <end position="488"/>
    </location>
</feature>
<organism evidence="3 4">
    <name type="scientific">Oceanobacillus longus</name>
    <dbReference type="NCBI Taxonomy" id="930120"/>
    <lineage>
        <taxon>Bacteria</taxon>
        <taxon>Bacillati</taxon>
        <taxon>Bacillota</taxon>
        <taxon>Bacilli</taxon>
        <taxon>Bacillales</taxon>
        <taxon>Bacillaceae</taxon>
        <taxon>Oceanobacillus</taxon>
    </lineage>
</organism>